<proteinExistence type="predicted"/>
<evidence type="ECO:0000313" key="1">
    <source>
        <dbReference type="EMBL" id="KAL0195505.1"/>
    </source>
</evidence>
<dbReference type="Proteomes" id="UP001529510">
    <property type="component" value="Unassembled WGS sequence"/>
</dbReference>
<protein>
    <submittedName>
        <fullName evidence="1">Uncharacterized protein</fullName>
    </submittedName>
</protein>
<evidence type="ECO:0000313" key="2">
    <source>
        <dbReference type="Proteomes" id="UP001529510"/>
    </source>
</evidence>
<reference evidence="1 2" key="1">
    <citation type="submission" date="2024-05" db="EMBL/GenBank/DDBJ databases">
        <title>Genome sequencing and assembly of Indian major carp, Cirrhinus mrigala (Hamilton, 1822).</title>
        <authorList>
            <person name="Mohindra V."/>
            <person name="Chowdhury L.M."/>
            <person name="Lal K."/>
            <person name="Jena J.K."/>
        </authorList>
    </citation>
    <scope>NUCLEOTIDE SEQUENCE [LARGE SCALE GENOMIC DNA]</scope>
    <source>
        <strain evidence="1">CM1030</strain>
        <tissue evidence="1">Blood</tissue>
    </source>
</reference>
<sequence>MPFLRGQQVNSGRPISLIEDASYHNEAFIDNEYPSDLYTKTDDMLPPPTRTYESDSTLQDMLPILVLPEITPANLSTSAVANGKAFIKSVSFKDDMGTAEETWPENEGQIVAVCNQIETRADILTPIVEEDTFTIATVENTAEKVDICCPNPSLRPREECVFANADEDDEDENDPYKNMASVIYSSDEDTADDEPNDLRHYYKHGQNQFTIDHMKAIGLQIEDSDESQA</sequence>
<keyword evidence="2" id="KW-1185">Reference proteome</keyword>
<accession>A0ABD0RBR2</accession>
<name>A0ABD0RBR2_CIRMR</name>
<dbReference type="AlphaFoldDB" id="A0ABD0RBR2"/>
<organism evidence="1 2">
    <name type="scientific">Cirrhinus mrigala</name>
    <name type="common">Mrigala</name>
    <dbReference type="NCBI Taxonomy" id="683832"/>
    <lineage>
        <taxon>Eukaryota</taxon>
        <taxon>Metazoa</taxon>
        <taxon>Chordata</taxon>
        <taxon>Craniata</taxon>
        <taxon>Vertebrata</taxon>
        <taxon>Euteleostomi</taxon>
        <taxon>Actinopterygii</taxon>
        <taxon>Neopterygii</taxon>
        <taxon>Teleostei</taxon>
        <taxon>Ostariophysi</taxon>
        <taxon>Cypriniformes</taxon>
        <taxon>Cyprinidae</taxon>
        <taxon>Labeoninae</taxon>
        <taxon>Labeonini</taxon>
        <taxon>Cirrhinus</taxon>
    </lineage>
</organism>
<comment type="caution">
    <text evidence="1">The sequence shown here is derived from an EMBL/GenBank/DDBJ whole genome shotgun (WGS) entry which is preliminary data.</text>
</comment>
<dbReference type="EMBL" id="JAMKFB020000004">
    <property type="protein sequence ID" value="KAL0195505.1"/>
    <property type="molecule type" value="Genomic_DNA"/>
</dbReference>
<gene>
    <name evidence="1" type="ORF">M9458_009077</name>
</gene>